<dbReference type="InterPro" id="IPR002052">
    <property type="entry name" value="DNA_methylase_N6_adenine_CS"/>
</dbReference>
<keyword evidence="3" id="KW-0489">Methyltransferase</keyword>
<evidence type="ECO:0000259" key="2">
    <source>
        <dbReference type="Pfam" id="PF05175"/>
    </source>
</evidence>
<dbReference type="GO" id="GO:0008168">
    <property type="term" value="F:methyltransferase activity"/>
    <property type="evidence" value="ECO:0007669"/>
    <property type="project" value="UniProtKB-KW"/>
</dbReference>
<feature type="compositionally biased region" description="Basic and acidic residues" evidence="1">
    <location>
        <begin position="1"/>
        <end position="16"/>
    </location>
</feature>
<reference evidence="3 4" key="1">
    <citation type="submission" date="2020-03" db="EMBL/GenBank/DDBJ databases">
        <title>Genome Sequence of industrial isolate, B5A.</title>
        <authorList>
            <person name="Sharma S."/>
            <person name="Patil P.B."/>
            <person name="Korpole S."/>
        </authorList>
    </citation>
    <scope>NUCLEOTIDE SEQUENCE [LARGE SCALE GENOMIC DNA]</scope>
    <source>
        <strain evidence="3 4">PI-S10-B5A</strain>
    </source>
</reference>
<organism evidence="3 4">
    <name type="scientific">Lacrimispora defluvii</name>
    <dbReference type="NCBI Taxonomy" id="2719233"/>
    <lineage>
        <taxon>Bacteria</taxon>
        <taxon>Bacillati</taxon>
        <taxon>Bacillota</taxon>
        <taxon>Clostridia</taxon>
        <taxon>Lachnospirales</taxon>
        <taxon>Lachnospiraceae</taxon>
        <taxon>Lacrimispora</taxon>
    </lineage>
</organism>
<sequence>MTRSNDKRRQTNERNKQRNQKSAARLLPYSNTSDRGNTRRIPSAGGGYYEVLEPGAGSGNIIKVLQKHGNFKIDAVEIRPEEAEGLKDLDVNVIIDDYLSMKLEKKYDLIIGNPPFGLAMEFVKKSLSLLKPDGCLMFLLRTAFMESDQRFEFWQEDAHQLAGLYTLHKRPSFTGHGTDATSYSWFIWQPGSSRQIIKVI</sequence>
<dbReference type="PRINTS" id="PR00507">
    <property type="entry name" value="N12N6MTFRASE"/>
</dbReference>
<dbReference type="CDD" id="cd02440">
    <property type="entry name" value="AdoMet_MTases"/>
    <property type="match status" value="1"/>
</dbReference>
<dbReference type="PROSITE" id="PS00092">
    <property type="entry name" value="N6_MTASE"/>
    <property type="match status" value="1"/>
</dbReference>
<proteinExistence type="predicted"/>
<dbReference type="RefSeq" id="WP_170821368.1">
    <property type="nucleotide sequence ID" value="NZ_JAAOXG010000019.1"/>
</dbReference>
<dbReference type="Pfam" id="PF05175">
    <property type="entry name" value="MTS"/>
    <property type="match status" value="1"/>
</dbReference>
<evidence type="ECO:0000256" key="1">
    <source>
        <dbReference type="SAM" id="MobiDB-lite"/>
    </source>
</evidence>
<dbReference type="EMBL" id="JAAOXG010000019">
    <property type="protein sequence ID" value="NNJ30114.1"/>
    <property type="molecule type" value="Genomic_DNA"/>
</dbReference>
<dbReference type="InterPro" id="IPR007848">
    <property type="entry name" value="Small_mtfrase_dom"/>
</dbReference>
<dbReference type="SUPFAM" id="SSF53335">
    <property type="entry name" value="S-adenosyl-L-methionine-dependent methyltransferases"/>
    <property type="match status" value="1"/>
</dbReference>
<evidence type="ECO:0000313" key="3">
    <source>
        <dbReference type="EMBL" id="NNJ30114.1"/>
    </source>
</evidence>
<keyword evidence="3" id="KW-0808">Transferase</keyword>
<dbReference type="Proteomes" id="UP000539052">
    <property type="component" value="Unassembled WGS sequence"/>
</dbReference>
<protein>
    <submittedName>
        <fullName evidence="3">Methyltransferase domain-containing protein</fullName>
    </submittedName>
</protein>
<dbReference type="Gene3D" id="3.40.50.150">
    <property type="entry name" value="Vaccinia Virus protein VP39"/>
    <property type="match status" value="1"/>
</dbReference>
<feature type="domain" description="Methyltransferase small" evidence="2">
    <location>
        <begin position="72"/>
        <end position="141"/>
    </location>
</feature>
<dbReference type="InterPro" id="IPR029063">
    <property type="entry name" value="SAM-dependent_MTases_sf"/>
</dbReference>
<dbReference type="GO" id="GO:0032259">
    <property type="term" value="P:methylation"/>
    <property type="evidence" value="ECO:0007669"/>
    <property type="project" value="UniProtKB-KW"/>
</dbReference>
<feature type="region of interest" description="Disordered" evidence="1">
    <location>
        <begin position="1"/>
        <end position="41"/>
    </location>
</feature>
<keyword evidence="4" id="KW-1185">Reference proteome</keyword>
<gene>
    <name evidence="3" type="ORF">G9470_09980</name>
</gene>
<name>A0ABX1VPT8_9FIRM</name>
<evidence type="ECO:0000313" key="4">
    <source>
        <dbReference type="Proteomes" id="UP000539052"/>
    </source>
</evidence>
<comment type="caution">
    <text evidence="3">The sequence shown here is derived from an EMBL/GenBank/DDBJ whole genome shotgun (WGS) entry which is preliminary data.</text>
</comment>
<accession>A0ABX1VPT8</accession>